<reference evidence="3" key="1">
    <citation type="submission" date="2005-09" db="EMBL/GenBank/DDBJ databases">
        <authorList>
            <person name="Mural R.J."/>
            <person name="Li P.W."/>
            <person name="Adams M.D."/>
            <person name="Amanatides P.G."/>
            <person name="Baden-Tillson H."/>
            <person name="Barnstead M."/>
            <person name="Chin S.H."/>
            <person name="Dew I."/>
            <person name="Evans C.A."/>
            <person name="Ferriera S."/>
            <person name="Flanigan M."/>
            <person name="Fosler C."/>
            <person name="Glodek A."/>
            <person name="Gu Z."/>
            <person name="Holt R.A."/>
            <person name="Jennings D."/>
            <person name="Kraft C.L."/>
            <person name="Lu F."/>
            <person name="Nguyen T."/>
            <person name="Nusskern D.R."/>
            <person name="Pfannkoch C.M."/>
            <person name="Sitter C."/>
            <person name="Sutton G.G."/>
            <person name="Venter J.C."/>
            <person name="Wang Z."/>
            <person name="Woodage T."/>
            <person name="Zheng X.H."/>
            <person name="Zhong F."/>
        </authorList>
    </citation>
    <scope>NUCLEOTIDE SEQUENCE [LARGE SCALE GENOMIC DNA]</scope>
    <source>
        <strain>BN</strain>
        <strain evidence="3">Sprague-Dawley</strain>
    </source>
</reference>
<feature type="region of interest" description="Disordered" evidence="1">
    <location>
        <begin position="1"/>
        <end position="23"/>
    </location>
</feature>
<proteinExistence type="predicted"/>
<gene>
    <name evidence="2" type="ORF">rCG_41652</name>
</gene>
<feature type="non-terminal residue" evidence="2">
    <location>
        <position position="23"/>
    </location>
</feature>
<organism evidence="2 3">
    <name type="scientific">Rattus norvegicus</name>
    <name type="common">Rat</name>
    <dbReference type="NCBI Taxonomy" id="10116"/>
    <lineage>
        <taxon>Eukaryota</taxon>
        <taxon>Metazoa</taxon>
        <taxon>Chordata</taxon>
        <taxon>Craniata</taxon>
        <taxon>Vertebrata</taxon>
        <taxon>Euteleostomi</taxon>
        <taxon>Mammalia</taxon>
        <taxon>Eutheria</taxon>
        <taxon>Euarchontoglires</taxon>
        <taxon>Glires</taxon>
        <taxon>Rodentia</taxon>
        <taxon>Myomorpha</taxon>
        <taxon>Muroidea</taxon>
        <taxon>Muridae</taxon>
        <taxon>Murinae</taxon>
        <taxon>Rattus</taxon>
    </lineage>
</organism>
<dbReference type="Proteomes" id="UP000234681">
    <property type="component" value="Chromosome 2"/>
</dbReference>
<accession>A6IH53</accession>
<name>A6IH53_RAT</name>
<dbReference type="AlphaFoldDB" id="A6IH53"/>
<protein>
    <submittedName>
        <fullName evidence="2">RCG41652</fullName>
    </submittedName>
</protein>
<evidence type="ECO:0000313" key="3">
    <source>
        <dbReference type="Proteomes" id="UP000234681"/>
    </source>
</evidence>
<dbReference type="EMBL" id="CH473961">
    <property type="protein sequence ID" value="EDM01001.1"/>
    <property type="molecule type" value="Genomic_DNA"/>
</dbReference>
<evidence type="ECO:0000256" key="1">
    <source>
        <dbReference type="SAM" id="MobiDB-lite"/>
    </source>
</evidence>
<sequence length="23" mass="2623">MATTELKKKISRAKQHCCDSSTR</sequence>
<evidence type="ECO:0000313" key="2">
    <source>
        <dbReference type="EMBL" id="EDM01001.1"/>
    </source>
</evidence>